<evidence type="ECO:0000313" key="12">
    <source>
        <dbReference type="EMBL" id="SSA41851.1"/>
    </source>
</evidence>
<feature type="domain" description="Helicase ATP-binding" evidence="10">
    <location>
        <begin position="32"/>
        <end position="224"/>
    </location>
</feature>
<reference evidence="12 13" key="1">
    <citation type="submission" date="2016-10" db="EMBL/GenBank/DDBJ databases">
        <authorList>
            <person name="Cai Z."/>
        </authorList>
    </citation>
    <scope>NUCLEOTIDE SEQUENCE [LARGE SCALE GENOMIC DNA]</scope>
    <source>
        <strain evidence="12 13">CGMCC 1.10826</strain>
    </source>
</reference>
<protein>
    <submittedName>
        <fullName evidence="12">ATP dependent helicase, Lhr family</fullName>
    </submittedName>
</protein>
<dbReference type="Pfam" id="PF00271">
    <property type="entry name" value="Helicase_C"/>
    <property type="match status" value="1"/>
</dbReference>
<dbReference type="PANTHER" id="PTHR47962">
    <property type="entry name" value="ATP-DEPENDENT HELICASE LHR-RELATED-RELATED"/>
    <property type="match status" value="1"/>
</dbReference>
<proteinExistence type="predicted"/>
<dbReference type="Proteomes" id="UP000250222">
    <property type="component" value="Unassembled WGS sequence"/>
</dbReference>
<dbReference type="GO" id="GO:0004386">
    <property type="term" value="F:helicase activity"/>
    <property type="evidence" value="ECO:0007669"/>
    <property type="project" value="UniProtKB-KW"/>
</dbReference>
<keyword evidence="2" id="KW-0227">DNA damage</keyword>
<keyword evidence="7" id="KW-0234">DNA repair</keyword>
<dbReference type="SMART" id="SM00490">
    <property type="entry name" value="HELICc"/>
    <property type="match status" value="1"/>
</dbReference>
<dbReference type="PROSITE" id="PS51194">
    <property type="entry name" value="HELICASE_CTER"/>
    <property type="match status" value="1"/>
</dbReference>
<dbReference type="GO" id="GO:0003677">
    <property type="term" value="F:DNA binding"/>
    <property type="evidence" value="ECO:0007669"/>
    <property type="project" value="UniProtKB-KW"/>
</dbReference>
<dbReference type="Pfam" id="PF23235">
    <property type="entry name" value="WHD_3rd_Lhr"/>
    <property type="match status" value="1"/>
</dbReference>
<feature type="compositionally biased region" description="Low complexity" evidence="9">
    <location>
        <begin position="333"/>
        <end position="349"/>
    </location>
</feature>
<evidence type="ECO:0000256" key="7">
    <source>
        <dbReference type="ARBA" id="ARBA00023204"/>
    </source>
</evidence>
<dbReference type="GO" id="GO:0016887">
    <property type="term" value="F:ATP hydrolysis activity"/>
    <property type="evidence" value="ECO:0007669"/>
    <property type="project" value="TreeGrafter"/>
</dbReference>
<feature type="region of interest" description="Disordered" evidence="9">
    <location>
        <begin position="1552"/>
        <end position="1573"/>
    </location>
</feature>
<keyword evidence="4 12" id="KW-0347">Helicase</keyword>
<keyword evidence="3" id="KW-0378">Hydrolase</keyword>
<dbReference type="InterPro" id="IPR055367">
    <property type="entry name" value="WH4_Lhr"/>
</dbReference>
<feature type="compositionally biased region" description="Basic residues" evidence="9">
    <location>
        <begin position="1304"/>
        <end position="1313"/>
    </location>
</feature>
<gene>
    <name evidence="12" type="ORF">SAMN05216184_105109</name>
</gene>
<keyword evidence="6" id="KW-0238">DNA-binding</keyword>
<dbReference type="InterPro" id="IPR055369">
    <property type="entry name" value="WH2_Lhr"/>
</dbReference>
<keyword evidence="1" id="KW-0547">Nucleotide-binding</keyword>
<dbReference type="OrthoDB" id="9815222at2"/>
<feature type="region of interest" description="Disordered" evidence="9">
    <location>
        <begin position="249"/>
        <end position="277"/>
    </location>
</feature>
<dbReference type="Gene3D" id="3.40.50.300">
    <property type="entry name" value="P-loop containing nucleotide triphosphate hydrolases"/>
    <property type="match status" value="2"/>
</dbReference>
<feature type="compositionally biased region" description="Basic and acidic residues" evidence="9">
    <location>
        <begin position="1554"/>
        <end position="1565"/>
    </location>
</feature>
<dbReference type="InterPro" id="IPR052511">
    <property type="entry name" value="ATP-dep_Helicase"/>
</dbReference>
<dbReference type="InterPro" id="IPR045628">
    <property type="entry name" value="Lhr_WH_dom"/>
</dbReference>
<dbReference type="PROSITE" id="PS51192">
    <property type="entry name" value="HELICASE_ATP_BIND_1"/>
    <property type="match status" value="1"/>
</dbReference>
<dbReference type="GO" id="GO:0006281">
    <property type="term" value="P:DNA repair"/>
    <property type="evidence" value="ECO:0007669"/>
    <property type="project" value="UniProtKB-KW"/>
</dbReference>
<dbReference type="Pfam" id="PF19306">
    <property type="entry name" value="WHD_Lhr"/>
    <property type="match status" value="1"/>
</dbReference>
<dbReference type="InterPro" id="IPR013701">
    <property type="entry name" value="Lhr-like_DEAD/DEAH_assoc"/>
</dbReference>
<dbReference type="SUPFAM" id="SSF52540">
    <property type="entry name" value="P-loop containing nucleoside triphosphate hydrolases"/>
    <property type="match status" value="1"/>
</dbReference>
<dbReference type="Pfam" id="PF23236">
    <property type="entry name" value="WHD_2nd_Lhr"/>
    <property type="match status" value="1"/>
</dbReference>
<dbReference type="Pfam" id="PF00270">
    <property type="entry name" value="DEAD"/>
    <property type="match status" value="1"/>
</dbReference>
<dbReference type="RefSeq" id="WP_110852303.1">
    <property type="nucleotide sequence ID" value="NZ_QKLZ01000005.1"/>
</dbReference>
<dbReference type="InterPro" id="IPR014001">
    <property type="entry name" value="Helicase_ATP-bd"/>
</dbReference>
<evidence type="ECO:0000256" key="3">
    <source>
        <dbReference type="ARBA" id="ARBA00022801"/>
    </source>
</evidence>
<feature type="region of interest" description="Disordered" evidence="9">
    <location>
        <begin position="328"/>
        <end position="380"/>
    </location>
</feature>
<dbReference type="EMBL" id="UETB01000005">
    <property type="protein sequence ID" value="SSA41851.1"/>
    <property type="molecule type" value="Genomic_DNA"/>
</dbReference>
<feature type="region of interest" description="Disordered" evidence="9">
    <location>
        <begin position="1294"/>
        <end position="1346"/>
    </location>
</feature>
<dbReference type="InterPro" id="IPR027417">
    <property type="entry name" value="P-loop_NTPase"/>
</dbReference>
<dbReference type="InterPro" id="IPR011545">
    <property type="entry name" value="DEAD/DEAH_box_helicase_dom"/>
</dbReference>
<dbReference type="Pfam" id="PF08494">
    <property type="entry name" value="DEAD_assoc"/>
    <property type="match status" value="1"/>
</dbReference>
<keyword evidence="8" id="KW-0413">Isomerase</keyword>
<evidence type="ECO:0000259" key="11">
    <source>
        <dbReference type="PROSITE" id="PS51194"/>
    </source>
</evidence>
<dbReference type="PANTHER" id="PTHR47962:SF5">
    <property type="entry name" value="ATP-DEPENDENT HELICASE LHR-RELATED"/>
    <property type="match status" value="1"/>
</dbReference>
<evidence type="ECO:0000256" key="4">
    <source>
        <dbReference type="ARBA" id="ARBA00022806"/>
    </source>
</evidence>
<evidence type="ECO:0000256" key="5">
    <source>
        <dbReference type="ARBA" id="ARBA00022840"/>
    </source>
</evidence>
<evidence type="ECO:0000313" key="13">
    <source>
        <dbReference type="Proteomes" id="UP000250222"/>
    </source>
</evidence>
<keyword evidence="5" id="KW-0067">ATP-binding</keyword>
<evidence type="ECO:0000256" key="1">
    <source>
        <dbReference type="ARBA" id="ARBA00022741"/>
    </source>
</evidence>
<sequence>MVDDALAGFSAPTRAWFSGAFAAPTAAQAGAWEAVRAGDHALVVAPTGSGKTLSAFLWSVDGLLTGEDPAPERRARVLYVSPLKALAADVERNLRSPLVGITRAAAAAGTPVRDVTVGVRTGDTPPAERRALATRPPDILITTPESLYLVLTSAAREGLRGVETVILDEVHAVAGTKRGAHLAVSLERLDALLPRPAQRVGLSATVRPVEAVARFLGGTRTPEDGGRPVRVVRPDIAKELQVDVVVPVPDLSDLPDAPGRESAPAEEDLSGSAAGRLPAQHRASIWPHVEERLVDLITSHRSTIVFANSRRGAERLAARVNEVWAERNRPAADDAAPPSSPSPGSGWAAQVPGQSGTASAAADGELARAHHGSMSREERTRIESALKSGTLPAVIATSTLELGIDMGAVDLVVQVGSPPSVASALQRIGRAGHQVGALSRGVVLPTHRGDLLAASVTSVRAQEGAIEALQVVANPLDVLAQQVVAMLAVEDWSVDELASLIRRSAPFESLGDASLHAVLDMLSGRYPSEDFAELRPRVVWDRAAGTLSARPGAVRLATTSGGTIPDRGLYGVFLAATVSTEGGDGVTSAGRGGRRVGELDEEMVFESRVGDTFTLGSSTWRIEDITPDRVLVSPAPGQPGRLPFWKGDSPGRPVELGRALGAFVRTTAALPTEQAHERLAAQGLDEWARDNLLGYLHEQREHAHLSDDRTIVLERFRDELGDWRLVIHSPFGSRVHTPWALVLAARLREQLGMDVAAMPADDGIVMRLPDVGSEGGELPVSAEDLLLDPDELTGQVVDALAGSAHFASRFREAAARALLLPRRRPDRRQPLWQQRHRAAQLLGVAVDHPDFPIVLEAVRECLQDDFDTPALAELMGQVVRRELRVVEVATPTPSPFARSLLMGYVGQFLYDGDAPAAERRAAALTLDPRLLAELIGPGATELADLLDATALAEIEAEVSLRRYPAQDVEAVADLVRRLGPVTTADLATRCDPPTAAEGWLEELEGARRVIRVTLAGGTRWAVLEDAGRLRDALGVALPVGLPEEVLEPVPDPLGDLVRRYARTHGPFRADEAAAHLGLGTAALAPVLRRLTSASALVTGRLRPGSESADEYCDSEVLRRVRRRSLAVLRSEVEAVPAATLGAFLPRWQQVGTAGSGTAALSSVVDQLAGARVPASALESLVLPARVSGYRTALLDELTTAGEVVWCGAGALPGVDGYLVLAPADSPELLPPPQEVADDPLQRAILDALAGGGQFFRDLLSACREEDALASTERVLDALWELAWGGHVTNDSLGPVRARLSGGRPAHHSARRPPRAGGALSRRRSLVAAAAGSRPGHPQPPAAAGRWSLVPRGGDTATAVLAQVAALLERHGVLTRGAAGLEDLPGGFGTAYPVLTRLEDAGKVRRGYLVEGLGAAQFALPECVDLLRDALRREDSAALLLAATDPANPYGAALPWPEATTEGGRPRRAAGAVVVLVGGELCLYVERGGRTLLSFTADPGRLSAAAQELAATVARGTLGRVTLQRVDGEPALGAGGPAREALEAAGFFATPRGLRLREDGPGRRAAEGTTRARG</sequence>
<dbReference type="InterPro" id="IPR001650">
    <property type="entry name" value="Helicase_C-like"/>
</dbReference>
<evidence type="ECO:0000256" key="8">
    <source>
        <dbReference type="ARBA" id="ARBA00023235"/>
    </source>
</evidence>
<dbReference type="GO" id="GO:0005524">
    <property type="term" value="F:ATP binding"/>
    <property type="evidence" value="ECO:0007669"/>
    <property type="project" value="UniProtKB-KW"/>
</dbReference>
<dbReference type="SMART" id="SM00487">
    <property type="entry name" value="DEXDc"/>
    <property type="match status" value="1"/>
</dbReference>
<keyword evidence="13" id="KW-1185">Reference proteome</keyword>
<feature type="domain" description="Helicase C-terminal" evidence="11">
    <location>
        <begin position="292"/>
        <end position="480"/>
    </location>
</feature>
<accession>A0A2Y9AB73</accession>
<dbReference type="InterPro" id="IPR055368">
    <property type="entry name" value="WH3_Lhr"/>
</dbReference>
<evidence type="ECO:0000256" key="9">
    <source>
        <dbReference type="SAM" id="MobiDB-lite"/>
    </source>
</evidence>
<organism evidence="12 13">
    <name type="scientific">Georgenia satyanarayanai</name>
    <dbReference type="NCBI Taxonomy" id="860221"/>
    <lineage>
        <taxon>Bacteria</taxon>
        <taxon>Bacillati</taxon>
        <taxon>Actinomycetota</taxon>
        <taxon>Actinomycetes</taxon>
        <taxon>Micrococcales</taxon>
        <taxon>Bogoriellaceae</taxon>
        <taxon>Georgenia</taxon>
    </lineage>
</organism>
<evidence type="ECO:0000256" key="6">
    <source>
        <dbReference type="ARBA" id="ARBA00023125"/>
    </source>
</evidence>
<evidence type="ECO:0000256" key="2">
    <source>
        <dbReference type="ARBA" id="ARBA00022763"/>
    </source>
</evidence>
<name>A0A2Y9AB73_9MICO</name>
<dbReference type="Pfam" id="PF23234">
    <property type="entry name" value="WHD_4th_Lhr"/>
    <property type="match status" value="1"/>
</dbReference>
<evidence type="ECO:0000259" key="10">
    <source>
        <dbReference type="PROSITE" id="PS51192"/>
    </source>
</evidence>
<feature type="compositionally biased region" description="Low complexity" evidence="9">
    <location>
        <begin position="1314"/>
        <end position="1333"/>
    </location>
</feature>